<protein>
    <recommendedName>
        <fullName evidence="3 9">Flagellar biosynthetic protein FliQ</fullName>
    </recommendedName>
</protein>
<organism evidence="10 11">
    <name type="scientific">Hwanghaeella grinnelliae</name>
    <dbReference type="NCBI Taxonomy" id="2500179"/>
    <lineage>
        <taxon>Bacteria</taxon>
        <taxon>Pseudomonadati</taxon>
        <taxon>Pseudomonadota</taxon>
        <taxon>Alphaproteobacteria</taxon>
        <taxon>Rhodospirillales</taxon>
        <taxon>Rhodospirillaceae</taxon>
        <taxon>Hwanghaeella</taxon>
    </lineage>
</organism>
<comment type="subcellular location">
    <subcellularLocation>
        <location evidence="1 9">Cell membrane</location>
        <topology evidence="1">Multi-pass membrane protein</topology>
    </subcellularLocation>
    <subcellularLocation>
        <location evidence="9">Bacterial flagellum basal body</location>
    </subcellularLocation>
</comment>
<dbReference type="GO" id="GO:0044780">
    <property type="term" value="P:bacterial-type flagellum assembly"/>
    <property type="evidence" value="ECO:0007669"/>
    <property type="project" value="InterPro"/>
</dbReference>
<dbReference type="Pfam" id="PF01313">
    <property type="entry name" value="Bac_export_3"/>
    <property type="match status" value="1"/>
</dbReference>
<keyword evidence="7 9" id="KW-0472">Membrane</keyword>
<evidence type="ECO:0000256" key="6">
    <source>
        <dbReference type="ARBA" id="ARBA00022989"/>
    </source>
</evidence>
<keyword evidence="4 9" id="KW-1003">Cell membrane</keyword>
<evidence type="ECO:0000313" key="10">
    <source>
        <dbReference type="EMBL" id="RVU34637.1"/>
    </source>
</evidence>
<dbReference type="GO" id="GO:0005886">
    <property type="term" value="C:plasma membrane"/>
    <property type="evidence" value="ECO:0007669"/>
    <property type="project" value="UniProtKB-SubCell"/>
</dbReference>
<gene>
    <name evidence="9 10" type="primary">fliQ</name>
    <name evidence="10" type="ORF">EOI86_17420</name>
</gene>
<dbReference type="AlphaFoldDB" id="A0A437QJF6"/>
<keyword evidence="11" id="KW-1185">Reference proteome</keyword>
<keyword evidence="5 9" id="KW-0812">Transmembrane</keyword>
<dbReference type="NCBIfam" id="TIGR01402">
    <property type="entry name" value="fliQ"/>
    <property type="match status" value="1"/>
</dbReference>
<evidence type="ECO:0000256" key="9">
    <source>
        <dbReference type="RuleBase" id="RU364090"/>
    </source>
</evidence>
<comment type="caution">
    <text evidence="10">The sequence shown here is derived from an EMBL/GenBank/DDBJ whole genome shotgun (WGS) entry which is preliminary data.</text>
</comment>
<proteinExistence type="inferred from homology"/>
<comment type="similarity">
    <text evidence="2 9">Belongs to the FliQ/MopD/SpaQ family.</text>
</comment>
<evidence type="ECO:0000256" key="1">
    <source>
        <dbReference type="ARBA" id="ARBA00004651"/>
    </source>
</evidence>
<evidence type="ECO:0000256" key="5">
    <source>
        <dbReference type="ARBA" id="ARBA00022692"/>
    </source>
</evidence>
<evidence type="ECO:0000256" key="8">
    <source>
        <dbReference type="ARBA" id="ARBA00023143"/>
    </source>
</evidence>
<dbReference type="PIRSF" id="PIRSF004669">
    <property type="entry name" value="FliQ"/>
    <property type="match status" value="1"/>
</dbReference>
<dbReference type="GO" id="GO:0009425">
    <property type="term" value="C:bacterial-type flagellum basal body"/>
    <property type="evidence" value="ECO:0007669"/>
    <property type="project" value="UniProtKB-SubCell"/>
</dbReference>
<keyword evidence="6 9" id="KW-1133">Transmembrane helix</keyword>
<keyword evidence="10" id="KW-0969">Cilium</keyword>
<evidence type="ECO:0000256" key="4">
    <source>
        <dbReference type="ARBA" id="ARBA00022475"/>
    </source>
</evidence>
<feature type="transmembrane region" description="Helical" evidence="9">
    <location>
        <begin position="53"/>
        <end position="73"/>
    </location>
</feature>
<dbReference type="RefSeq" id="WP_127766646.1">
    <property type="nucleotide sequence ID" value="NZ_SADE01000003.1"/>
</dbReference>
<accession>A0A437QJF6</accession>
<sequence length="88" mass="9493">MDESVALDIAFEAIRATLLVSAPIMIVGLVVGLIIAVFQALTQIQEATLTFVPRILVVFASLLVLLPFMLSVLTDLMNYVMDKAISLG</sequence>
<name>A0A437QJF6_9PROT</name>
<dbReference type="PANTHER" id="PTHR34040:SF2">
    <property type="entry name" value="FLAGELLAR BIOSYNTHETIC PROTEIN FLIQ"/>
    <property type="match status" value="1"/>
</dbReference>
<dbReference type="PANTHER" id="PTHR34040">
    <property type="entry name" value="FLAGELLAR BIOSYNTHETIC PROTEIN FLIQ"/>
    <property type="match status" value="1"/>
</dbReference>
<keyword evidence="10" id="KW-0966">Cell projection</keyword>
<evidence type="ECO:0000256" key="2">
    <source>
        <dbReference type="ARBA" id="ARBA00006156"/>
    </source>
</evidence>
<dbReference type="EMBL" id="SADE01000003">
    <property type="protein sequence ID" value="RVU34637.1"/>
    <property type="molecule type" value="Genomic_DNA"/>
</dbReference>
<keyword evidence="10" id="KW-0282">Flagellum</keyword>
<dbReference type="InterPro" id="IPR002191">
    <property type="entry name" value="Bac_export_3"/>
</dbReference>
<dbReference type="Proteomes" id="UP000287447">
    <property type="component" value="Unassembled WGS sequence"/>
</dbReference>
<dbReference type="GO" id="GO:0009306">
    <property type="term" value="P:protein secretion"/>
    <property type="evidence" value="ECO:0007669"/>
    <property type="project" value="InterPro"/>
</dbReference>
<evidence type="ECO:0000256" key="3">
    <source>
        <dbReference type="ARBA" id="ARBA00021718"/>
    </source>
</evidence>
<comment type="function">
    <text evidence="9">Role in flagellar biosynthesis.</text>
</comment>
<evidence type="ECO:0000256" key="7">
    <source>
        <dbReference type="ARBA" id="ARBA00023136"/>
    </source>
</evidence>
<reference evidence="11" key="1">
    <citation type="submission" date="2019-01" db="EMBL/GenBank/DDBJ databases">
        <title>Gri0909 isolated from a small marine red alga.</title>
        <authorList>
            <person name="Kim J."/>
            <person name="Jeong S.E."/>
            <person name="Jeon C.O."/>
        </authorList>
    </citation>
    <scope>NUCLEOTIDE SEQUENCE [LARGE SCALE GENOMIC DNA]</scope>
    <source>
        <strain evidence="11">Gri0909</strain>
    </source>
</reference>
<keyword evidence="8 9" id="KW-0975">Bacterial flagellum</keyword>
<feature type="transmembrane region" description="Helical" evidence="9">
    <location>
        <begin position="20"/>
        <end position="41"/>
    </location>
</feature>
<dbReference type="InterPro" id="IPR006305">
    <property type="entry name" value="FliQ"/>
</dbReference>
<dbReference type="PRINTS" id="PR00952">
    <property type="entry name" value="TYPE3IMQPROT"/>
</dbReference>
<evidence type="ECO:0000313" key="11">
    <source>
        <dbReference type="Proteomes" id="UP000287447"/>
    </source>
</evidence>